<evidence type="ECO:0000256" key="6">
    <source>
        <dbReference type="PIRSR" id="PIRSR000188-2"/>
    </source>
</evidence>
<dbReference type="GO" id="GO:0016639">
    <property type="term" value="F:oxidoreductase activity, acting on the CH-NH2 group of donors, NAD or NADP as acceptor"/>
    <property type="evidence" value="ECO:0007669"/>
    <property type="project" value="InterPro"/>
</dbReference>
<feature type="binding site" evidence="6">
    <location>
        <begin position="211"/>
        <end position="216"/>
    </location>
    <ligand>
        <name>NAD(+)</name>
        <dbReference type="ChEBI" id="CHEBI:57540"/>
    </ligand>
</feature>
<dbReference type="InterPro" id="IPR036291">
    <property type="entry name" value="NAD(P)-bd_dom_sf"/>
</dbReference>
<dbReference type="GO" id="GO:0006520">
    <property type="term" value="P:amino acid metabolic process"/>
    <property type="evidence" value="ECO:0007669"/>
    <property type="project" value="InterPro"/>
</dbReference>
<feature type="domain" description="Glutamate/phenylalanine/leucine/valine/L-tryptophan dehydrogenase C-terminal" evidence="8">
    <location>
        <begin position="175"/>
        <end position="379"/>
    </location>
</feature>
<proteinExistence type="inferred from homology"/>
<evidence type="ECO:0000256" key="7">
    <source>
        <dbReference type="RuleBase" id="RU004417"/>
    </source>
</evidence>
<evidence type="ECO:0000256" key="1">
    <source>
        <dbReference type="ARBA" id="ARBA00003868"/>
    </source>
</evidence>
<sequence>MNASIYREFENIVIESSQFQRYTRLMGKNSENNKVAVFNQVEFDNHEQVVFCSDKESGLKAIIAVHSTKLGPAVGGCRMWDYAKDEDAVYDVLRLSKGMTYKNAVARLPFGGGKSVIIGDAKKIKSEALFRAFGKQLERLGGTYYSAEDVNITTGDVMTMHKETNYVMGLEGKSGNPSPFTALGTFLGIKAAFKHKHGHEDLNGVKVSVQGLGAVAYTLCKHLHEAGAQLFVTDINQESVERVVNDFGATAVNIDEIYDLDVDVYAPCALGATVNDETIPRLKAQIIAGCANNQLAESRHGEILREKGVLYAPDYVINAGGIINVYYETKPAGYNEADATKHVEGIYDTLAEIFKRSEEEQKSTHIIADELAQEIIANGL</sequence>
<dbReference type="Pfam" id="PF00208">
    <property type="entry name" value="ELFV_dehydrog"/>
    <property type="match status" value="1"/>
</dbReference>
<feature type="active site" description="Proton donor/acceptor" evidence="5">
    <location>
        <position position="114"/>
    </location>
</feature>
<dbReference type="InterPro" id="IPR046346">
    <property type="entry name" value="Aminoacid_DH-like_N_sf"/>
</dbReference>
<evidence type="ECO:0000259" key="8">
    <source>
        <dbReference type="SMART" id="SM00839"/>
    </source>
</evidence>
<dbReference type="SUPFAM" id="SSF51735">
    <property type="entry name" value="NAD(P)-binding Rossmann-fold domains"/>
    <property type="match status" value="1"/>
</dbReference>
<dbReference type="PATRIC" id="fig|161398.10.peg.2081"/>
<dbReference type="STRING" id="161398.PP2015_2046"/>
<accession>A0A0S2K2B3</accession>
<keyword evidence="6" id="KW-0547">Nucleotide-binding</keyword>
<dbReference type="InterPro" id="IPR006097">
    <property type="entry name" value="Glu/Leu/Phe/Val/Trp_DH_dimer"/>
</dbReference>
<evidence type="ECO:0000256" key="4">
    <source>
        <dbReference type="ARBA" id="ARBA00023027"/>
    </source>
</evidence>
<gene>
    <name evidence="9" type="ORF">PP2015_2046</name>
</gene>
<dbReference type="EMBL" id="CP013187">
    <property type="protein sequence ID" value="ALO42544.1"/>
    <property type="molecule type" value="Genomic_DNA"/>
</dbReference>
<dbReference type="Proteomes" id="UP000061457">
    <property type="component" value="Chromosome I"/>
</dbReference>
<protein>
    <submittedName>
        <fullName evidence="9">Leucine dehydrogenase</fullName>
    </submittedName>
</protein>
<dbReference type="SMART" id="SM00839">
    <property type="entry name" value="ELFV_dehydrog"/>
    <property type="match status" value="1"/>
</dbReference>
<dbReference type="GO" id="GO:0000166">
    <property type="term" value="F:nucleotide binding"/>
    <property type="evidence" value="ECO:0007669"/>
    <property type="project" value="UniProtKB-KW"/>
</dbReference>
<dbReference type="PANTHER" id="PTHR42722">
    <property type="entry name" value="LEUCINE DEHYDROGENASE"/>
    <property type="match status" value="1"/>
</dbReference>
<organism evidence="9 10">
    <name type="scientific">Pseudoalteromonas phenolica</name>
    <dbReference type="NCBI Taxonomy" id="161398"/>
    <lineage>
        <taxon>Bacteria</taxon>
        <taxon>Pseudomonadati</taxon>
        <taxon>Pseudomonadota</taxon>
        <taxon>Gammaproteobacteria</taxon>
        <taxon>Alteromonadales</taxon>
        <taxon>Pseudoalteromonadaceae</taxon>
        <taxon>Pseudoalteromonas</taxon>
    </lineage>
</organism>
<dbReference type="InterPro" id="IPR006095">
    <property type="entry name" value="Glu/Leu/Phe/Val/Trp_DH"/>
</dbReference>
<comment type="similarity">
    <text evidence="2 7">Belongs to the Glu/Leu/Phe/Val dehydrogenases family.</text>
</comment>
<comment type="function">
    <text evidence="1">Catalyzes the reversible oxidative deamination of glutamate to alpha-ketoglutarate and ammonia.</text>
</comment>
<name>A0A0S2K2B3_9GAMM</name>
<keyword evidence="4 6" id="KW-0520">NAD</keyword>
<evidence type="ECO:0000313" key="10">
    <source>
        <dbReference type="Proteomes" id="UP000061457"/>
    </source>
</evidence>
<evidence type="ECO:0000256" key="5">
    <source>
        <dbReference type="PIRSR" id="PIRSR000188-1"/>
    </source>
</evidence>
<dbReference type="PRINTS" id="PR00082">
    <property type="entry name" value="GLFDHDRGNASE"/>
</dbReference>
<dbReference type="PIRSF" id="PIRSF000188">
    <property type="entry name" value="Phe_leu_dh"/>
    <property type="match status" value="1"/>
</dbReference>
<keyword evidence="10" id="KW-1185">Reference proteome</keyword>
<dbReference type="InterPro" id="IPR016211">
    <property type="entry name" value="Glu/Phe/Leu/Val/Trp_DH_bac/arc"/>
</dbReference>
<keyword evidence="3 7" id="KW-0560">Oxidoreductase</keyword>
<reference evidence="9 10" key="1">
    <citation type="submission" date="2015-11" db="EMBL/GenBank/DDBJ databases">
        <authorList>
            <person name="Zhang Y."/>
            <person name="Guo Z."/>
        </authorList>
    </citation>
    <scope>NUCLEOTIDE SEQUENCE [LARGE SCALE GENOMIC DNA]</scope>
    <source>
        <strain evidence="9 10">KCTC 12086</strain>
    </source>
</reference>
<dbReference type="InterPro" id="IPR006096">
    <property type="entry name" value="Glu/Leu/Phe/Val/Trp_DH_C"/>
</dbReference>
<dbReference type="Gene3D" id="3.40.50.10860">
    <property type="entry name" value="Leucine Dehydrogenase, chain A, domain 1"/>
    <property type="match status" value="1"/>
</dbReference>
<dbReference type="PANTHER" id="PTHR42722:SF1">
    <property type="entry name" value="VALINE DEHYDROGENASE"/>
    <property type="match status" value="1"/>
</dbReference>
<evidence type="ECO:0000313" key="9">
    <source>
        <dbReference type="EMBL" id="ALO42544.1"/>
    </source>
</evidence>
<dbReference type="AlphaFoldDB" id="A0A0S2K2B3"/>
<evidence type="ECO:0000256" key="2">
    <source>
        <dbReference type="ARBA" id="ARBA00006382"/>
    </source>
</evidence>
<dbReference type="CDD" id="cd01075">
    <property type="entry name" value="NAD_bind_Leu_Phe_Val_DH"/>
    <property type="match status" value="1"/>
</dbReference>
<dbReference type="FunFam" id="3.40.50.10860:FF:000010">
    <property type="entry name" value="Leucine dehydrogenase"/>
    <property type="match status" value="1"/>
</dbReference>
<dbReference type="Pfam" id="PF02812">
    <property type="entry name" value="ELFV_dehydrog_N"/>
    <property type="match status" value="1"/>
</dbReference>
<dbReference type="Gene3D" id="3.40.50.720">
    <property type="entry name" value="NAD(P)-binding Rossmann-like Domain"/>
    <property type="match status" value="1"/>
</dbReference>
<evidence type="ECO:0000256" key="3">
    <source>
        <dbReference type="ARBA" id="ARBA00023002"/>
    </source>
</evidence>
<dbReference type="KEGG" id="pphe:PP2015_2046"/>
<dbReference type="SUPFAM" id="SSF53223">
    <property type="entry name" value="Aminoacid dehydrogenase-like, N-terminal domain"/>
    <property type="match status" value="1"/>
</dbReference>